<dbReference type="InterPro" id="IPR023393">
    <property type="entry name" value="START-like_dom_sf"/>
</dbReference>
<evidence type="ECO:0000313" key="3">
    <source>
        <dbReference type="Proteomes" id="UP000007599"/>
    </source>
</evidence>
<name>H8XTN4_FLAIG</name>
<dbReference type="AlphaFoldDB" id="H8XTN4"/>
<dbReference type="STRING" id="1094466.KQS_08385"/>
<dbReference type="Pfam" id="PF10604">
    <property type="entry name" value="Polyketide_cyc2"/>
    <property type="match status" value="1"/>
</dbReference>
<dbReference type="OrthoDB" id="1462188at2"/>
<evidence type="ECO:0008006" key="4">
    <source>
        <dbReference type="Google" id="ProtNLM"/>
    </source>
</evidence>
<dbReference type="SUPFAM" id="SSF55961">
    <property type="entry name" value="Bet v1-like"/>
    <property type="match status" value="1"/>
</dbReference>
<proteinExistence type="predicted"/>
<dbReference type="eggNOG" id="ENOG5032QYU">
    <property type="taxonomic scope" value="Bacteria"/>
</dbReference>
<reference evidence="2 3" key="1">
    <citation type="journal article" date="2012" name="J. Bacteriol.">
        <title>Complete Genome Sequence of Flavobacterium indicum GPSTA100-9T, Isolated from Warm Spring Water.</title>
        <authorList>
            <person name="Barbier P."/>
            <person name="Houel A."/>
            <person name="Loux V."/>
            <person name="Poulain J."/>
            <person name="Bernardet J.F."/>
            <person name="Touchon M."/>
            <person name="Duchaud E."/>
        </authorList>
    </citation>
    <scope>NUCLEOTIDE SEQUENCE [LARGE SCALE GENOMIC DNA]</scope>
    <source>
        <strain evidence="3">DSM 17447 / CIP 109464 / GPTSA100-9</strain>
    </source>
</reference>
<dbReference type="InterPro" id="IPR019587">
    <property type="entry name" value="Polyketide_cyclase/dehydratase"/>
</dbReference>
<dbReference type="HOGENOM" id="CLU_1608411_0_0_10"/>
<accession>H8XTN4</accession>
<dbReference type="PATRIC" id="fig|1094466.5.peg.1641"/>
<dbReference type="EMBL" id="HE774682">
    <property type="protein sequence ID" value="CCG53614.1"/>
    <property type="molecule type" value="Genomic_DNA"/>
</dbReference>
<dbReference type="KEGG" id="fin:KQS_08385"/>
<evidence type="ECO:0000313" key="2">
    <source>
        <dbReference type="EMBL" id="CCG53614.1"/>
    </source>
</evidence>
<organism evidence="2 3">
    <name type="scientific">Flavobacterium indicum (strain DSM 17447 / CIP 109464 / GPTSA100-9)</name>
    <dbReference type="NCBI Taxonomy" id="1094466"/>
    <lineage>
        <taxon>Bacteria</taxon>
        <taxon>Pseudomonadati</taxon>
        <taxon>Bacteroidota</taxon>
        <taxon>Flavobacteriia</taxon>
        <taxon>Flavobacteriales</taxon>
        <taxon>Flavobacteriaceae</taxon>
        <taxon>Flavobacterium</taxon>
    </lineage>
</organism>
<sequence length="190" mass="20999">MKATIKILSIAILAIFVSSTSAFAKEKTPTVVKQELIINAPISKAWQVLGPEFADAYKWASSVKHSEARDNTSFNGSKCSERGCSIKGMGNTKEKLLIYSEADHKISYHVYEGMPKMVKYATNTWTLTDLGNGKTKVEINLIMKTGGMMGAMMKGMMKKKMTKMAKGIIQEFGYYVENGTPHPNKIKASK</sequence>
<dbReference type="Proteomes" id="UP000007599">
    <property type="component" value="Chromosome I"/>
</dbReference>
<keyword evidence="1" id="KW-0732">Signal</keyword>
<dbReference type="RefSeq" id="WP_014388733.1">
    <property type="nucleotide sequence ID" value="NC_017025.1"/>
</dbReference>
<gene>
    <name evidence="2" type="ordered locus">KQS_08385</name>
</gene>
<dbReference type="CDD" id="cd07821">
    <property type="entry name" value="PYR_PYL_RCAR_like"/>
    <property type="match status" value="1"/>
</dbReference>
<keyword evidence="3" id="KW-1185">Reference proteome</keyword>
<dbReference type="Gene3D" id="3.30.530.20">
    <property type="match status" value="1"/>
</dbReference>
<reference evidence="3" key="2">
    <citation type="submission" date="2012-03" db="EMBL/GenBank/DDBJ databases">
        <title>Complete genome sequence of Flavobacterium indicum GPTSA100-9T, isolated from warm spring water.</title>
        <authorList>
            <person name="Barbier P."/>
            <person name="Houel A."/>
            <person name="Loux V."/>
            <person name="Poulain J."/>
            <person name="Bernardet J.-F."/>
            <person name="Touchon M."/>
            <person name="Duchaud E."/>
        </authorList>
    </citation>
    <scope>NUCLEOTIDE SEQUENCE [LARGE SCALE GENOMIC DNA]</scope>
    <source>
        <strain evidence="3">DSM 17447 / CIP 109464 / GPTSA100-9</strain>
    </source>
</reference>
<protein>
    <recommendedName>
        <fullName evidence="4">Polyketide cyclase / dehydrase and lipid transport</fullName>
    </recommendedName>
</protein>
<feature type="chain" id="PRO_5003616868" description="Polyketide cyclase / dehydrase and lipid transport" evidence="1">
    <location>
        <begin position="25"/>
        <end position="190"/>
    </location>
</feature>
<evidence type="ECO:0000256" key="1">
    <source>
        <dbReference type="SAM" id="SignalP"/>
    </source>
</evidence>
<feature type="signal peptide" evidence="1">
    <location>
        <begin position="1"/>
        <end position="24"/>
    </location>
</feature>